<evidence type="ECO:0000256" key="6">
    <source>
        <dbReference type="ARBA" id="ARBA00023008"/>
    </source>
</evidence>
<organism evidence="11 12">
    <name type="scientific">Asparagus officinalis</name>
    <name type="common">Garden asparagus</name>
    <dbReference type="NCBI Taxonomy" id="4686"/>
    <lineage>
        <taxon>Eukaryota</taxon>
        <taxon>Viridiplantae</taxon>
        <taxon>Streptophyta</taxon>
        <taxon>Embryophyta</taxon>
        <taxon>Tracheophyta</taxon>
        <taxon>Spermatophyta</taxon>
        <taxon>Magnoliopsida</taxon>
        <taxon>Liliopsida</taxon>
        <taxon>Asparagales</taxon>
        <taxon>Asparagaceae</taxon>
        <taxon>Asparagoideae</taxon>
        <taxon>Asparagus</taxon>
    </lineage>
</organism>
<dbReference type="Gene3D" id="2.60.40.420">
    <property type="entry name" value="Cupredoxins - blue copper proteins"/>
    <property type="match status" value="1"/>
</dbReference>
<accession>A0A5P1F4C6</accession>
<dbReference type="PRINTS" id="PR00157">
    <property type="entry name" value="PLASTOCYANIN"/>
</dbReference>
<keyword evidence="5" id="KW-0249">Electron transport</keyword>
<evidence type="ECO:0000256" key="4">
    <source>
        <dbReference type="ARBA" id="ARBA00022723"/>
    </source>
</evidence>
<reference evidence="12" key="1">
    <citation type="journal article" date="2017" name="Nat. Commun.">
        <title>The asparagus genome sheds light on the origin and evolution of a young Y chromosome.</title>
        <authorList>
            <person name="Harkess A."/>
            <person name="Zhou J."/>
            <person name="Xu C."/>
            <person name="Bowers J.E."/>
            <person name="Van der Hulst R."/>
            <person name="Ayyampalayam S."/>
            <person name="Mercati F."/>
            <person name="Riccardi P."/>
            <person name="McKain M.R."/>
            <person name="Kakrana A."/>
            <person name="Tang H."/>
            <person name="Ray J."/>
            <person name="Groenendijk J."/>
            <person name="Arikit S."/>
            <person name="Mathioni S.M."/>
            <person name="Nakano M."/>
            <person name="Shan H."/>
            <person name="Telgmann-Rauber A."/>
            <person name="Kanno A."/>
            <person name="Yue Z."/>
            <person name="Chen H."/>
            <person name="Li W."/>
            <person name="Chen Y."/>
            <person name="Xu X."/>
            <person name="Zhang Y."/>
            <person name="Luo S."/>
            <person name="Chen H."/>
            <person name="Gao J."/>
            <person name="Mao Z."/>
            <person name="Pires J.C."/>
            <person name="Luo M."/>
            <person name="Kudrna D."/>
            <person name="Wing R.A."/>
            <person name="Meyers B.C."/>
            <person name="Yi K."/>
            <person name="Kong H."/>
            <person name="Lavrijsen P."/>
            <person name="Sunseri F."/>
            <person name="Falavigna A."/>
            <person name="Ye Y."/>
            <person name="Leebens-Mack J.H."/>
            <person name="Chen G."/>
        </authorList>
    </citation>
    <scope>NUCLEOTIDE SEQUENCE [LARGE SCALE GENOMIC DNA]</scope>
    <source>
        <strain evidence="12">cv. DH0086</strain>
    </source>
</reference>
<name>A0A5P1F4C6_ASPOF</name>
<evidence type="ECO:0000256" key="9">
    <source>
        <dbReference type="PIRSR" id="PIRSR602387-1"/>
    </source>
</evidence>
<keyword evidence="3" id="KW-0813">Transport</keyword>
<dbReference type="Gramene" id="ONK73218">
    <property type="protein sequence ID" value="ONK73218"/>
    <property type="gene ID" value="A4U43_C04F28580"/>
</dbReference>
<keyword evidence="6 9" id="KW-0186">Copper</keyword>
<protein>
    <recommendedName>
        <fullName evidence="10">Blue (type 1) copper domain-containing protein</fullName>
    </recommendedName>
</protein>
<sequence>MFKNNTGFSHNMVFDEDEISSGVDVGVISMSEEDQLHGPGETYKVTLKEKGSYSFYCSPHQGASMGRFLVE</sequence>
<dbReference type="AlphaFoldDB" id="A0A5P1F4C6"/>
<evidence type="ECO:0000259" key="10">
    <source>
        <dbReference type="Pfam" id="PF00127"/>
    </source>
</evidence>
<evidence type="ECO:0000256" key="8">
    <source>
        <dbReference type="ARBA" id="ARBA00023136"/>
    </source>
</evidence>
<dbReference type="SUPFAM" id="SSF49503">
    <property type="entry name" value="Cupredoxins"/>
    <property type="match status" value="1"/>
</dbReference>
<evidence type="ECO:0000313" key="12">
    <source>
        <dbReference type="Proteomes" id="UP000243459"/>
    </source>
</evidence>
<dbReference type="GO" id="GO:0009535">
    <property type="term" value="C:chloroplast thylakoid membrane"/>
    <property type="evidence" value="ECO:0007669"/>
    <property type="project" value="UniProtKB-SubCell"/>
</dbReference>
<dbReference type="PROSITE" id="PS00196">
    <property type="entry name" value="COPPER_BLUE"/>
    <property type="match status" value="1"/>
</dbReference>
<evidence type="ECO:0000256" key="2">
    <source>
        <dbReference type="ARBA" id="ARBA00005338"/>
    </source>
</evidence>
<feature type="binding site" evidence="9">
    <location>
        <position position="57"/>
    </location>
    <ligand>
        <name>Cu cation</name>
        <dbReference type="ChEBI" id="CHEBI:23378"/>
    </ligand>
</feature>
<gene>
    <name evidence="11" type="ORF">A4U43_C04F28580</name>
</gene>
<keyword evidence="8" id="KW-0472">Membrane</keyword>
<dbReference type="InterPro" id="IPR028871">
    <property type="entry name" value="BlueCu_1_BS"/>
</dbReference>
<dbReference type="PRINTS" id="PR00156">
    <property type="entry name" value="COPPERBLUE"/>
</dbReference>
<feature type="binding site" evidence="9">
    <location>
        <position position="60"/>
    </location>
    <ligand>
        <name>Cu cation</name>
        <dbReference type="ChEBI" id="CHEBI:23378"/>
    </ligand>
</feature>
<comment type="cofactor">
    <cofactor evidence="9">
        <name>Cu(2+)</name>
        <dbReference type="ChEBI" id="CHEBI:29036"/>
    </cofactor>
    <text evidence="9">The crystal structure with reduced Cu(1+) has also been determined.</text>
</comment>
<dbReference type="GO" id="GO:0009055">
    <property type="term" value="F:electron transfer activity"/>
    <property type="evidence" value="ECO:0007669"/>
    <property type="project" value="InterPro"/>
</dbReference>
<dbReference type="InterPro" id="IPR002387">
    <property type="entry name" value="Plastocyanin"/>
</dbReference>
<dbReference type="PANTHER" id="PTHR34192:SF10">
    <property type="entry name" value="PLASTOCYANIN MAJOR ISOFORM, CHLOROPLASTIC-RELATED"/>
    <property type="match status" value="1"/>
</dbReference>
<dbReference type="Proteomes" id="UP000243459">
    <property type="component" value="Chromosome 4"/>
</dbReference>
<evidence type="ECO:0000256" key="3">
    <source>
        <dbReference type="ARBA" id="ARBA00022448"/>
    </source>
</evidence>
<dbReference type="InterPro" id="IPR008972">
    <property type="entry name" value="Cupredoxin"/>
</dbReference>
<dbReference type="Pfam" id="PF00127">
    <property type="entry name" value="Copper-bind"/>
    <property type="match status" value="1"/>
</dbReference>
<dbReference type="EMBL" id="CM007384">
    <property type="protein sequence ID" value="ONK73218.1"/>
    <property type="molecule type" value="Genomic_DNA"/>
</dbReference>
<proteinExistence type="inferred from homology"/>
<dbReference type="GO" id="GO:0005507">
    <property type="term" value="F:copper ion binding"/>
    <property type="evidence" value="ECO:0007669"/>
    <property type="project" value="InterPro"/>
</dbReference>
<feature type="binding site" evidence="9">
    <location>
        <position position="10"/>
    </location>
    <ligand>
        <name>Cu cation</name>
        <dbReference type="ChEBI" id="CHEBI:23378"/>
    </ligand>
</feature>
<evidence type="ECO:0000256" key="7">
    <source>
        <dbReference type="ARBA" id="ARBA00023078"/>
    </source>
</evidence>
<evidence type="ECO:0000313" key="11">
    <source>
        <dbReference type="EMBL" id="ONK73218.1"/>
    </source>
</evidence>
<keyword evidence="12" id="KW-1185">Reference proteome</keyword>
<dbReference type="InterPro" id="IPR001235">
    <property type="entry name" value="Copper_blue_Plastocyanin"/>
</dbReference>
<keyword evidence="7" id="KW-0793">Thylakoid</keyword>
<feature type="domain" description="Blue (type 1) copper" evidence="10">
    <location>
        <begin position="2"/>
        <end position="65"/>
    </location>
</feature>
<dbReference type="GO" id="GO:0009543">
    <property type="term" value="C:chloroplast thylakoid lumen"/>
    <property type="evidence" value="ECO:0007669"/>
    <property type="project" value="TreeGrafter"/>
</dbReference>
<feature type="binding site" evidence="9">
    <location>
        <position position="65"/>
    </location>
    <ligand>
        <name>Cu cation</name>
        <dbReference type="ChEBI" id="CHEBI:23378"/>
    </ligand>
</feature>
<comment type="subcellular location">
    <subcellularLocation>
        <location evidence="1">Plastid</location>
        <location evidence="1">Chloroplast thylakoid membrane</location>
        <topology evidence="1">Peripheral membrane protein</topology>
        <orientation evidence="1">Lumenal side</orientation>
    </subcellularLocation>
</comment>
<evidence type="ECO:0000256" key="5">
    <source>
        <dbReference type="ARBA" id="ARBA00022982"/>
    </source>
</evidence>
<dbReference type="InterPro" id="IPR000923">
    <property type="entry name" value="BlueCu_1"/>
</dbReference>
<evidence type="ECO:0000256" key="1">
    <source>
        <dbReference type="ARBA" id="ARBA00004622"/>
    </source>
</evidence>
<comment type="similarity">
    <text evidence="2">Belongs to the plastocyanin family.</text>
</comment>
<dbReference type="PANTHER" id="PTHR34192">
    <property type="entry name" value="PLASTOCYANIN MAJOR ISOFORM, CHLOROPLASTIC-RELATED"/>
    <property type="match status" value="1"/>
</dbReference>
<keyword evidence="4 9" id="KW-0479">Metal-binding</keyword>